<comment type="caution">
    <text evidence="2">The sequence shown here is derived from an EMBL/GenBank/DDBJ whole genome shotgun (WGS) entry which is preliminary data.</text>
</comment>
<evidence type="ECO:0000256" key="1">
    <source>
        <dbReference type="SAM" id="MobiDB-lite"/>
    </source>
</evidence>
<dbReference type="Proteomes" id="UP000765509">
    <property type="component" value="Unassembled WGS sequence"/>
</dbReference>
<evidence type="ECO:0000313" key="2">
    <source>
        <dbReference type="EMBL" id="MBW0462728.1"/>
    </source>
</evidence>
<feature type="region of interest" description="Disordered" evidence="1">
    <location>
        <begin position="195"/>
        <end position="223"/>
    </location>
</feature>
<organism evidence="2 3">
    <name type="scientific">Austropuccinia psidii MF-1</name>
    <dbReference type="NCBI Taxonomy" id="1389203"/>
    <lineage>
        <taxon>Eukaryota</taxon>
        <taxon>Fungi</taxon>
        <taxon>Dikarya</taxon>
        <taxon>Basidiomycota</taxon>
        <taxon>Pucciniomycotina</taxon>
        <taxon>Pucciniomycetes</taxon>
        <taxon>Pucciniales</taxon>
        <taxon>Sphaerophragmiaceae</taxon>
        <taxon>Austropuccinia</taxon>
    </lineage>
</organism>
<evidence type="ECO:0000313" key="3">
    <source>
        <dbReference type="Proteomes" id="UP000765509"/>
    </source>
</evidence>
<dbReference type="EMBL" id="AVOT02000404">
    <property type="protein sequence ID" value="MBW0462728.1"/>
    <property type="molecule type" value="Genomic_DNA"/>
</dbReference>
<gene>
    <name evidence="2" type="ORF">O181_002443</name>
</gene>
<proteinExistence type="predicted"/>
<accession>A0A9Q3GCM7</accession>
<sequence length="246" mass="27782">MANYIDRLSGRNLHPTRQSQRNPSATPPDTEKGKKAKGNRNSIILISTKKWKPIATQRTKKPPTSVFTQGKPALDTCEGKITIINPVVASKDKFTKEVDQKLVRDAVKGKSQKEEESDLFRTRRSGLRNYGVWKGTQANNSHPAIYLPIKQEHQKRGLEGYGLISSSEMNTQGPVPMENGKQEFQPSITLGRTCSKVPEDMPQKDTLQGPHGNNQRVESQQEVRIPEEREFRIRKNQATIQAIEEK</sequence>
<protein>
    <submittedName>
        <fullName evidence="2">Uncharacterized protein</fullName>
    </submittedName>
</protein>
<keyword evidence="3" id="KW-1185">Reference proteome</keyword>
<name>A0A9Q3GCM7_9BASI</name>
<feature type="compositionally biased region" description="Polar residues" evidence="1">
    <location>
        <begin position="15"/>
        <end position="24"/>
    </location>
</feature>
<feature type="region of interest" description="Disordered" evidence="1">
    <location>
        <begin position="1"/>
        <end position="42"/>
    </location>
</feature>
<reference evidence="2" key="1">
    <citation type="submission" date="2021-03" db="EMBL/GenBank/DDBJ databases">
        <title>Draft genome sequence of rust myrtle Austropuccinia psidii MF-1, a brazilian biotype.</title>
        <authorList>
            <person name="Quecine M.C."/>
            <person name="Pachon D.M.R."/>
            <person name="Bonatelli M.L."/>
            <person name="Correr F.H."/>
            <person name="Franceschini L.M."/>
            <person name="Leite T.F."/>
            <person name="Margarido G.R.A."/>
            <person name="Almeida C.A."/>
            <person name="Ferrarezi J.A."/>
            <person name="Labate C.A."/>
        </authorList>
    </citation>
    <scope>NUCLEOTIDE SEQUENCE</scope>
    <source>
        <strain evidence="2">MF-1</strain>
    </source>
</reference>
<dbReference type="AlphaFoldDB" id="A0A9Q3GCM7"/>